<dbReference type="AlphaFoldDB" id="A0A0E9WKC5"/>
<accession>A0A0E9WKC5</accession>
<evidence type="ECO:0000313" key="1">
    <source>
        <dbReference type="EMBL" id="JAH90797.1"/>
    </source>
</evidence>
<name>A0A0E9WKC5_ANGAN</name>
<reference evidence="1" key="2">
    <citation type="journal article" date="2015" name="Fish Shellfish Immunol.">
        <title>Early steps in the European eel (Anguilla anguilla)-Vibrio vulnificus interaction in the gills: Role of the RtxA13 toxin.</title>
        <authorList>
            <person name="Callol A."/>
            <person name="Pajuelo D."/>
            <person name="Ebbesson L."/>
            <person name="Teles M."/>
            <person name="MacKenzie S."/>
            <person name="Amaro C."/>
        </authorList>
    </citation>
    <scope>NUCLEOTIDE SEQUENCE</scope>
</reference>
<reference evidence="1" key="1">
    <citation type="submission" date="2014-11" db="EMBL/GenBank/DDBJ databases">
        <authorList>
            <person name="Amaro Gonzalez C."/>
        </authorList>
    </citation>
    <scope>NUCLEOTIDE SEQUENCE</scope>
</reference>
<organism evidence="1">
    <name type="scientific">Anguilla anguilla</name>
    <name type="common">European freshwater eel</name>
    <name type="synonym">Muraena anguilla</name>
    <dbReference type="NCBI Taxonomy" id="7936"/>
    <lineage>
        <taxon>Eukaryota</taxon>
        <taxon>Metazoa</taxon>
        <taxon>Chordata</taxon>
        <taxon>Craniata</taxon>
        <taxon>Vertebrata</taxon>
        <taxon>Euteleostomi</taxon>
        <taxon>Actinopterygii</taxon>
        <taxon>Neopterygii</taxon>
        <taxon>Teleostei</taxon>
        <taxon>Anguilliformes</taxon>
        <taxon>Anguillidae</taxon>
        <taxon>Anguilla</taxon>
    </lineage>
</organism>
<sequence>MSTSATFQTELVAIMEVLTKAAVTEISKLVDDGYAVLRLEISRSHLENEELKRQLAIQMDTKRRTPQSSITYINTGVCRGHLYNDKGRTAMGGLLNLVRSYM</sequence>
<protein>
    <submittedName>
        <fullName evidence="1">Uncharacterized protein</fullName>
    </submittedName>
</protein>
<dbReference type="EMBL" id="GBXM01017780">
    <property type="protein sequence ID" value="JAH90797.1"/>
    <property type="molecule type" value="Transcribed_RNA"/>
</dbReference>
<proteinExistence type="predicted"/>